<evidence type="ECO:0000313" key="4">
    <source>
        <dbReference type="Proteomes" id="UP001139447"/>
    </source>
</evidence>
<gene>
    <name evidence="3" type="ORF">MMF98_00110</name>
</gene>
<dbReference type="SMART" id="SM00867">
    <property type="entry name" value="YceI"/>
    <property type="match status" value="1"/>
</dbReference>
<dbReference type="AlphaFoldDB" id="A0A9X1VQS8"/>
<dbReference type="Pfam" id="PF04264">
    <property type="entry name" value="YceI"/>
    <property type="match status" value="1"/>
</dbReference>
<dbReference type="InterPro" id="IPR007372">
    <property type="entry name" value="Lipid/polyisoprenoid-bd_YceI"/>
</dbReference>
<keyword evidence="4" id="KW-1185">Reference proteome</keyword>
<feature type="domain" description="Lipid/polyisoprenoid-binding YceI-like" evidence="2">
    <location>
        <begin position="23"/>
        <end position="201"/>
    </location>
</feature>
<dbReference type="EMBL" id="JALGBI010000001">
    <property type="protein sequence ID" value="MCJ0761607.1"/>
    <property type="molecule type" value="Genomic_DNA"/>
</dbReference>
<feature type="signal peptide" evidence="1">
    <location>
        <begin position="1"/>
        <end position="19"/>
    </location>
</feature>
<accession>A0A9X1VQS8</accession>
<dbReference type="InterPro" id="IPR036761">
    <property type="entry name" value="TTHA0802/YceI-like_sf"/>
</dbReference>
<dbReference type="Proteomes" id="UP001139447">
    <property type="component" value="Unassembled WGS sequence"/>
</dbReference>
<evidence type="ECO:0000313" key="3">
    <source>
        <dbReference type="EMBL" id="MCJ0761607.1"/>
    </source>
</evidence>
<dbReference type="PANTHER" id="PTHR34406:SF1">
    <property type="entry name" value="PROTEIN YCEI"/>
    <property type="match status" value="1"/>
</dbReference>
<dbReference type="Gene3D" id="2.40.128.110">
    <property type="entry name" value="Lipid/polyisoprenoid-binding, YceI-like"/>
    <property type="match status" value="1"/>
</dbReference>
<dbReference type="SUPFAM" id="SSF101874">
    <property type="entry name" value="YceI-like"/>
    <property type="match status" value="1"/>
</dbReference>
<protein>
    <submittedName>
        <fullName evidence="3">YceI family protein</fullName>
    </submittedName>
</protein>
<sequence>MTRSKLALALALLPLAAAAAPETYGIDPVHSYPHFAVNHLGMSTIQGRFDRMSGKITVDRSTRTGALEVKIDTASLTTGDAKHEAGSWATKNYGPRSRDEHLRSADFFNVAEFPEATYKSSRLVFSGDNLEAIEGNLTLLGVTKPLKLSITAFKCGPHPFTRKEMCGADAVAVFKRSDFGMKAFVGPVSDEVKLSINVEAYKE</sequence>
<organism evidence="3 4">
    <name type="scientific">Variovorax terrae</name>
    <dbReference type="NCBI Taxonomy" id="2923278"/>
    <lineage>
        <taxon>Bacteria</taxon>
        <taxon>Pseudomonadati</taxon>
        <taxon>Pseudomonadota</taxon>
        <taxon>Betaproteobacteria</taxon>
        <taxon>Burkholderiales</taxon>
        <taxon>Comamonadaceae</taxon>
        <taxon>Variovorax</taxon>
    </lineage>
</organism>
<evidence type="ECO:0000259" key="2">
    <source>
        <dbReference type="SMART" id="SM00867"/>
    </source>
</evidence>
<dbReference type="PANTHER" id="PTHR34406">
    <property type="entry name" value="PROTEIN YCEI"/>
    <property type="match status" value="1"/>
</dbReference>
<proteinExistence type="predicted"/>
<comment type="caution">
    <text evidence="3">The sequence shown here is derived from an EMBL/GenBank/DDBJ whole genome shotgun (WGS) entry which is preliminary data.</text>
</comment>
<keyword evidence="1" id="KW-0732">Signal</keyword>
<reference evidence="3" key="1">
    <citation type="submission" date="2022-03" db="EMBL/GenBank/DDBJ databases">
        <authorList>
            <person name="Woo C.Y."/>
        </authorList>
    </citation>
    <scope>NUCLEOTIDE SEQUENCE</scope>
    <source>
        <strain evidence="3">CYS-02</strain>
    </source>
</reference>
<feature type="chain" id="PRO_5040831271" evidence="1">
    <location>
        <begin position="20"/>
        <end position="203"/>
    </location>
</feature>
<name>A0A9X1VQS8_9BURK</name>
<evidence type="ECO:0000256" key="1">
    <source>
        <dbReference type="SAM" id="SignalP"/>
    </source>
</evidence>
<dbReference type="RefSeq" id="WP_243302677.1">
    <property type="nucleotide sequence ID" value="NZ_JALGBI010000001.1"/>
</dbReference>